<gene>
    <name evidence="2" type="ORF">ERS137965_03463</name>
    <name evidence="1" type="ORF">ERS137966_03504</name>
</gene>
<evidence type="ECO:0000313" key="2">
    <source>
        <dbReference type="EMBL" id="CNL59089.1"/>
    </source>
</evidence>
<protein>
    <submittedName>
        <fullName evidence="2">Uncharacterized protein</fullName>
    </submittedName>
</protein>
<dbReference type="EMBL" id="CQEH01000020">
    <property type="protein sequence ID" value="CNL53469.1"/>
    <property type="molecule type" value="Genomic_DNA"/>
</dbReference>
<evidence type="ECO:0000313" key="4">
    <source>
        <dbReference type="Proteomes" id="UP000041595"/>
    </source>
</evidence>
<reference evidence="2 4" key="2">
    <citation type="submission" date="2015-03" db="EMBL/GenBank/DDBJ databases">
        <authorList>
            <person name="Murphy D."/>
        </authorList>
    </citation>
    <scope>NUCLEOTIDE SEQUENCE [LARGE SCALE GENOMIC DNA]</scope>
    <source>
        <strain evidence="2 4">IP06005</strain>
    </source>
</reference>
<name>A0A0T9UPS7_YERAL</name>
<accession>A0A0T9UPS7</accession>
<evidence type="ECO:0000313" key="3">
    <source>
        <dbReference type="Proteomes" id="UP000038647"/>
    </source>
</evidence>
<dbReference type="AlphaFoldDB" id="A0A0T9UPS7"/>
<evidence type="ECO:0000313" key="1">
    <source>
        <dbReference type="EMBL" id="CNL53469.1"/>
    </source>
</evidence>
<dbReference type="EMBL" id="CQEJ01000023">
    <property type="protein sequence ID" value="CNL59089.1"/>
    <property type="molecule type" value="Genomic_DNA"/>
</dbReference>
<organism evidence="2 4">
    <name type="scientific">Yersinia aldovae</name>
    <dbReference type="NCBI Taxonomy" id="29483"/>
    <lineage>
        <taxon>Bacteria</taxon>
        <taxon>Pseudomonadati</taxon>
        <taxon>Pseudomonadota</taxon>
        <taxon>Gammaproteobacteria</taxon>
        <taxon>Enterobacterales</taxon>
        <taxon>Yersiniaceae</taxon>
        <taxon>Yersinia</taxon>
    </lineage>
</organism>
<sequence length="113" mass="12672">MNSLNTNVMKPVLKEVVFVGKAIADIKTKIINHDPEQVIRKANSTVVRDTVIFAVNMKLMKVVITPALHDLENELKRGLQRISSDFDDVELHSWITGIVMNAGYSSPSGRLIW</sequence>
<proteinExistence type="predicted"/>
<keyword evidence="3" id="KW-1185">Reference proteome</keyword>
<dbReference type="Proteomes" id="UP000038647">
    <property type="component" value="Unassembled WGS sequence"/>
</dbReference>
<dbReference type="Proteomes" id="UP000041595">
    <property type="component" value="Unassembled WGS sequence"/>
</dbReference>
<reference evidence="1 3" key="1">
    <citation type="submission" date="2015-03" db="EMBL/GenBank/DDBJ databases">
        <authorList>
            <consortium name="Pathogen Informatics"/>
            <person name="Murphy D."/>
        </authorList>
    </citation>
    <scope>NUCLEOTIDE SEQUENCE [LARGE SCALE GENOMIC DNA]</scope>
    <source>
        <strain evidence="1 3">IP08791</strain>
    </source>
</reference>